<evidence type="ECO:0000256" key="1">
    <source>
        <dbReference type="SAM" id="MobiDB-lite"/>
    </source>
</evidence>
<dbReference type="Proteomes" id="UP001223144">
    <property type="component" value="Unassembled WGS sequence"/>
</dbReference>
<sequence>MGGGLGGAAGGQGRQGRRPGKRLTADPRLRAELELCERYGIPHSRLLGGDGRWSDLDRAKALAWQGWQRTLCPDCRTRAEEWDPAKGGHQHAYVTDTVRCPGCELIAQERDQVPEGRPGYGIKITLLPRQAYDALHGDDPPNGR</sequence>
<evidence type="ECO:0000313" key="2">
    <source>
        <dbReference type="EMBL" id="MDH2389396.1"/>
    </source>
</evidence>
<evidence type="ECO:0000313" key="3">
    <source>
        <dbReference type="Proteomes" id="UP001223144"/>
    </source>
</evidence>
<accession>A0ABT6HKX7</accession>
<comment type="caution">
    <text evidence="2">The sequence shown here is derived from an EMBL/GenBank/DDBJ whole genome shotgun (WGS) entry which is preliminary data.</text>
</comment>
<gene>
    <name evidence="2" type="ORF">QCN29_11445</name>
</gene>
<reference evidence="2 3" key="1">
    <citation type="submission" date="2023-04" db="EMBL/GenBank/DDBJ databases">
        <title>Streptomyces chengmaiensis sp. nov. isolated from the stem of mangrove plant in Hainan.</title>
        <authorList>
            <person name="Huang X."/>
            <person name="Zhou S."/>
            <person name="Chu X."/>
            <person name="Xie Y."/>
            <person name="Lin Y."/>
        </authorList>
    </citation>
    <scope>NUCLEOTIDE SEQUENCE [LARGE SCALE GENOMIC DNA]</scope>
    <source>
        <strain evidence="2 3">HNM0663</strain>
    </source>
</reference>
<dbReference type="EMBL" id="JARWBG010000010">
    <property type="protein sequence ID" value="MDH2389396.1"/>
    <property type="molecule type" value="Genomic_DNA"/>
</dbReference>
<feature type="region of interest" description="Disordered" evidence="1">
    <location>
        <begin position="1"/>
        <end position="26"/>
    </location>
</feature>
<dbReference type="RefSeq" id="WP_279927741.1">
    <property type="nucleotide sequence ID" value="NZ_JARWBG010000010.1"/>
</dbReference>
<keyword evidence="3" id="KW-1185">Reference proteome</keyword>
<name>A0ABT6HKX7_9ACTN</name>
<feature type="compositionally biased region" description="Gly residues" evidence="1">
    <location>
        <begin position="1"/>
        <end position="14"/>
    </location>
</feature>
<protein>
    <submittedName>
        <fullName evidence="2">Uncharacterized protein</fullName>
    </submittedName>
</protein>
<organism evidence="2 3">
    <name type="scientific">Streptomyces chengmaiensis</name>
    <dbReference type="NCBI Taxonomy" id="3040919"/>
    <lineage>
        <taxon>Bacteria</taxon>
        <taxon>Bacillati</taxon>
        <taxon>Actinomycetota</taxon>
        <taxon>Actinomycetes</taxon>
        <taxon>Kitasatosporales</taxon>
        <taxon>Streptomycetaceae</taxon>
        <taxon>Streptomyces</taxon>
    </lineage>
</organism>
<proteinExistence type="predicted"/>